<dbReference type="PANTHER" id="PTHR34504">
    <property type="entry name" value="ANTITOXIN HICB"/>
    <property type="match status" value="1"/>
</dbReference>
<accession>A0A0B0EFY0</accession>
<sequence length="70" mass="7832">MDKYDVIIYWSKEDNAFVAEAPELPGCIAHGDTHSKALTNLKSAMKLWIRTAKEFGDSIPEPKGHRLAFA</sequence>
<name>A0A0B0EFY0_9BACT</name>
<dbReference type="Gene3D" id="3.30.160.250">
    <property type="match status" value="1"/>
</dbReference>
<reference evidence="2 3" key="1">
    <citation type="submission" date="2014-10" db="EMBL/GenBank/DDBJ databases">
        <title>Draft genome of anammox bacterium scalindua brodae, obtained using differential coverage binning of sequence data from two enrichment reactors.</title>
        <authorList>
            <person name="Speth D.R."/>
            <person name="Russ L."/>
            <person name="Kartal B."/>
            <person name="Op den Camp H.J."/>
            <person name="Dutilh B.E."/>
            <person name="Jetten M.S."/>
        </authorList>
    </citation>
    <scope>NUCLEOTIDE SEQUENCE [LARGE SCALE GENOMIC DNA]</scope>
    <source>
        <strain evidence="2">RU1</strain>
    </source>
</reference>
<gene>
    <name evidence="2" type="ORF">SCABRO_02259</name>
</gene>
<dbReference type="InterPro" id="IPR051404">
    <property type="entry name" value="TA_system_antitoxin"/>
</dbReference>
<dbReference type="InterPro" id="IPR035069">
    <property type="entry name" value="TTHA1013/TTHA0281-like"/>
</dbReference>
<dbReference type="EMBL" id="JRYO01000158">
    <property type="protein sequence ID" value="KHE91997.1"/>
    <property type="molecule type" value="Genomic_DNA"/>
</dbReference>
<dbReference type="eggNOG" id="COG1598">
    <property type="taxonomic scope" value="Bacteria"/>
</dbReference>
<proteinExistence type="predicted"/>
<evidence type="ECO:0000313" key="2">
    <source>
        <dbReference type="EMBL" id="KHE91997.1"/>
    </source>
</evidence>
<protein>
    <recommendedName>
        <fullName evidence="1">HicB-like antitoxin of toxin-antitoxin system domain-containing protein</fullName>
    </recommendedName>
</protein>
<dbReference type="Pfam" id="PF15919">
    <property type="entry name" value="HicB_lk_antitox"/>
    <property type="match status" value="1"/>
</dbReference>
<comment type="caution">
    <text evidence="2">The sequence shown here is derived from an EMBL/GenBank/DDBJ whole genome shotgun (WGS) entry which is preliminary data.</text>
</comment>
<evidence type="ECO:0000313" key="3">
    <source>
        <dbReference type="Proteomes" id="UP000030652"/>
    </source>
</evidence>
<dbReference type="SUPFAM" id="SSF143100">
    <property type="entry name" value="TTHA1013/TTHA0281-like"/>
    <property type="match status" value="1"/>
</dbReference>
<organism evidence="2 3">
    <name type="scientific">Candidatus Scalindua brodae</name>
    <dbReference type="NCBI Taxonomy" id="237368"/>
    <lineage>
        <taxon>Bacteria</taxon>
        <taxon>Pseudomonadati</taxon>
        <taxon>Planctomycetota</taxon>
        <taxon>Candidatus Brocadiia</taxon>
        <taxon>Candidatus Brocadiales</taxon>
        <taxon>Candidatus Scalinduaceae</taxon>
        <taxon>Candidatus Scalindua</taxon>
    </lineage>
</organism>
<dbReference type="PANTHER" id="PTHR34504:SF2">
    <property type="entry name" value="UPF0150 PROTEIN SSL0259"/>
    <property type="match status" value="1"/>
</dbReference>
<dbReference type="Proteomes" id="UP000030652">
    <property type="component" value="Unassembled WGS sequence"/>
</dbReference>
<dbReference type="InterPro" id="IPR031807">
    <property type="entry name" value="HicB-like"/>
</dbReference>
<feature type="domain" description="HicB-like antitoxin of toxin-antitoxin system" evidence="1">
    <location>
        <begin position="4"/>
        <end position="63"/>
    </location>
</feature>
<evidence type="ECO:0000259" key="1">
    <source>
        <dbReference type="Pfam" id="PF15919"/>
    </source>
</evidence>
<dbReference type="AlphaFoldDB" id="A0A0B0EFY0"/>